<protein>
    <submittedName>
        <fullName evidence="1">Uncharacterized protein</fullName>
    </submittedName>
</protein>
<evidence type="ECO:0000313" key="1">
    <source>
        <dbReference type="EMBL" id="UTF52215.1"/>
    </source>
</evidence>
<evidence type="ECO:0000313" key="2">
    <source>
        <dbReference type="Proteomes" id="UP001056855"/>
    </source>
</evidence>
<dbReference type="GeneID" id="73290467"/>
<dbReference type="KEGG" id="sawl:NGM29_10435"/>
<proteinExistence type="predicted"/>
<dbReference type="RefSeq" id="WP_254156043.1">
    <property type="nucleotide sequence ID" value="NZ_CP100355.1"/>
</dbReference>
<dbReference type="Proteomes" id="UP001056855">
    <property type="component" value="Chromosome"/>
</dbReference>
<accession>A0A9E7N618</accession>
<name>A0A9E7N618_9EURY</name>
<dbReference type="EMBL" id="CP100355">
    <property type="protein sequence ID" value="UTF52215.1"/>
    <property type="molecule type" value="Genomic_DNA"/>
</dbReference>
<reference evidence="1" key="1">
    <citation type="submission" date="2022-06" db="EMBL/GenBank/DDBJ databases">
        <title>Diverse halophilic archaea isolated from saline environments.</title>
        <authorList>
            <person name="Cui H.-L."/>
        </authorList>
    </citation>
    <scope>NUCLEOTIDE SEQUENCE</scope>
    <source>
        <strain evidence="1">WLHS1</strain>
    </source>
</reference>
<dbReference type="AlphaFoldDB" id="A0A9E7N618"/>
<keyword evidence="2" id="KW-1185">Reference proteome</keyword>
<gene>
    <name evidence="1" type="ORF">NGM29_10435</name>
</gene>
<sequence>MFISVLSWLIFAFSSVLRIVSSALGISVVPSKTTLAASSRYGSRVAKAERSSRVCGPLPGE</sequence>
<organism evidence="1 2">
    <name type="scientific">Natronosalvus rutilus</name>
    <dbReference type="NCBI Taxonomy" id="2953753"/>
    <lineage>
        <taxon>Archaea</taxon>
        <taxon>Methanobacteriati</taxon>
        <taxon>Methanobacteriota</taxon>
        <taxon>Stenosarchaea group</taxon>
        <taxon>Halobacteria</taxon>
        <taxon>Halobacteriales</taxon>
        <taxon>Natrialbaceae</taxon>
        <taxon>Natronosalvus</taxon>
    </lineage>
</organism>